<reference evidence="3" key="2">
    <citation type="submission" date="2024-06" db="EMBL/GenBank/DDBJ databases">
        <authorList>
            <person name="Petrova K.O."/>
            <person name="Toshchakov S.V."/>
            <person name="Boltjanskaja Y.V."/>
            <person name="Kevbrin V."/>
        </authorList>
    </citation>
    <scope>NUCLEOTIDE SEQUENCE</scope>
    <source>
        <strain evidence="3">Z-910T</strain>
    </source>
</reference>
<reference evidence="3" key="1">
    <citation type="journal article" date="2013" name="Extremophiles">
        <title>Proteinivorax tanatarense gen. nov., sp. nov., an anaerobic, haloalkaliphilic, proteolytic bacterium isolated from a decaying algal bloom, and proposal of Proteinivoraceae fam. nov.</title>
        <authorList>
            <person name="Kevbrin V."/>
            <person name="Boltyanskaya Y."/>
            <person name="Zhilina T."/>
            <person name="Kolganova T."/>
            <person name="Lavrentjeva E."/>
            <person name="Kuznetsov B."/>
        </authorList>
    </citation>
    <scope>NUCLEOTIDE SEQUENCE</scope>
    <source>
        <strain evidence="3">Z-910T</strain>
    </source>
</reference>
<proteinExistence type="predicted"/>
<dbReference type="EMBL" id="CP158367">
    <property type="protein sequence ID" value="XBX75526.1"/>
    <property type="molecule type" value="Genomic_DNA"/>
</dbReference>
<organism evidence="3">
    <name type="scientific">Proteinivorax tanatarense</name>
    <dbReference type="NCBI Taxonomy" id="1260629"/>
    <lineage>
        <taxon>Bacteria</taxon>
        <taxon>Bacillati</taxon>
        <taxon>Bacillota</taxon>
        <taxon>Clostridia</taxon>
        <taxon>Eubacteriales</taxon>
        <taxon>Proteinivoracaceae</taxon>
        <taxon>Proteinivorax</taxon>
    </lineage>
</organism>
<dbReference type="InterPro" id="IPR015995">
    <property type="entry name" value="MlrC_N"/>
</dbReference>
<gene>
    <name evidence="3" type="ORF">PRVXT_000662</name>
</gene>
<accession>A0AAU7VNV2</accession>
<evidence type="ECO:0000259" key="2">
    <source>
        <dbReference type="Pfam" id="PF07364"/>
    </source>
</evidence>
<dbReference type="RefSeq" id="WP_350344270.1">
    <property type="nucleotide sequence ID" value="NZ_CP158367.1"/>
</dbReference>
<evidence type="ECO:0000313" key="3">
    <source>
        <dbReference type="EMBL" id="XBX75526.1"/>
    </source>
</evidence>
<feature type="domain" description="Microcystin LR degradation protein MlrC C-terminal" evidence="1">
    <location>
        <begin position="304"/>
        <end position="476"/>
    </location>
</feature>
<dbReference type="AlphaFoldDB" id="A0AAU7VNV2"/>
<sequence>MKRVLVGGMYHESNSFNPIITKEKDFKVIYGKEIFESIKENDAISGIITTLQEAECEVVPTVYARAVPNGEVDYDFYIRIKDEIIEKAKKADAEKPLDGITLALHGSMRVKELGEAEGDILKELSSLFPNIPIYSALDMHATITSKMHNNCNGFVGYKCAPHTDCTETGIQAAKMTIKSINNQSTVKSCWVKIPLIIAGEQSATADEPMAELIEGLKRMEKKAGILSASYFMGFPWADNKDNSAAAYVVAENDEKLAQQTAVQLAEKMWEKRYEFKFHTETYSQQKALNKAFEAVCQGETPVYISDSGDNPTAGASSDCTEFLKIILADKRLDSLERPIIYGGFYDPEAVKQCKGKVGEIIDITFGAKFDATTSTPINATGTVKSYISGWGGITFPQSDIVLFNTGGVDVILAEQHIGYTDPKLYIDLGLNPKEAQIIVCKLGYLTPQHEALAKRSILALTKGNTNEELKSIEFKKIERPIFPLDEKFNYKAVDNVIKREKGKNQ</sequence>
<evidence type="ECO:0000259" key="1">
    <source>
        <dbReference type="Pfam" id="PF07171"/>
    </source>
</evidence>
<dbReference type="Pfam" id="PF07364">
    <property type="entry name" value="DUF1485"/>
    <property type="match status" value="1"/>
</dbReference>
<name>A0AAU7VNV2_9FIRM</name>
<protein>
    <submittedName>
        <fullName evidence="3">M81 family metallopeptidase</fullName>
    </submittedName>
</protein>
<feature type="domain" description="Microcystin LR degradation protein MlrC N-terminal" evidence="2">
    <location>
        <begin position="3"/>
        <end position="291"/>
    </location>
</feature>
<dbReference type="Pfam" id="PF07171">
    <property type="entry name" value="MlrC_C"/>
    <property type="match status" value="1"/>
</dbReference>
<dbReference type="InterPro" id="IPR010799">
    <property type="entry name" value="MlrC_C"/>
</dbReference>